<comment type="similarity">
    <text evidence="8">Belongs to the PPP phosphatase family.</text>
</comment>
<evidence type="ECO:0000313" key="11">
    <source>
        <dbReference type="EMBL" id="CAD9677856.1"/>
    </source>
</evidence>
<feature type="region of interest" description="Disordered" evidence="9">
    <location>
        <begin position="1"/>
        <end position="157"/>
    </location>
</feature>
<keyword evidence="3 8" id="KW-0378">Hydrolase</keyword>
<organism evidence="11">
    <name type="scientific">Rhizochromulina marina</name>
    <dbReference type="NCBI Taxonomy" id="1034831"/>
    <lineage>
        <taxon>Eukaryota</taxon>
        <taxon>Sar</taxon>
        <taxon>Stramenopiles</taxon>
        <taxon>Ochrophyta</taxon>
        <taxon>Dictyochophyceae</taxon>
        <taxon>Rhizochromulinales</taxon>
        <taxon>Rhizochromulina</taxon>
    </lineage>
</organism>
<evidence type="ECO:0000256" key="4">
    <source>
        <dbReference type="ARBA" id="ARBA00022912"/>
    </source>
</evidence>
<dbReference type="InterPro" id="IPR006186">
    <property type="entry name" value="Ser/Thr-sp_prot-phosphatase"/>
</dbReference>
<dbReference type="SUPFAM" id="SSF56300">
    <property type="entry name" value="Metallo-dependent phosphatases"/>
    <property type="match status" value="1"/>
</dbReference>
<dbReference type="InterPro" id="IPR004843">
    <property type="entry name" value="Calcineurin-like_PHP"/>
</dbReference>
<dbReference type="PANTHER" id="PTHR11668:SF300">
    <property type="entry name" value="SERINE_THREONINE-PROTEIN PHOSPHATASE"/>
    <property type="match status" value="1"/>
</dbReference>
<dbReference type="GO" id="GO:0005737">
    <property type="term" value="C:cytoplasm"/>
    <property type="evidence" value="ECO:0007669"/>
    <property type="project" value="TreeGrafter"/>
</dbReference>
<keyword evidence="5" id="KW-0464">Manganese</keyword>
<evidence type="ECO:0000256" key="6">
    <source>
        <dbReference type="ARBA" id="ARBA00047761"/>
    </source>
</evidence>
<comment type="cofactor">
    <cofactor evidence="1">
        <name>Mn(2+)</name>
        <dbReference type="ChEBI" id="CHEBI:29035"/>
    </cofactor>
</comment>
<comment type="catalytic activity">
    <reaction evidence="6">
        <text>O-phospho-L-seryl-[protein] + H2O = L-seryl-[protein] + phosphate</text>
        <dbReference type="Rhea" id="RHEA:20629"/>
        <dbReference type="Rhea" id="RHEA-COMP:9863"/>
        <dbReference type="Rhea" id="RHEA-COMP:11604"/>
        <dbReference type="ChEBI" id="CHEBI:15377"/>
        <dbReference type="ChEBI" id="CHEBI:29999"/>
        <dbReference type="ChEBI" id="CHEBI:43474"/>
        <dbReference type="ChEBI" id="CHEBI:83421"/>
        <dbReference type="EC" id="3.1.3.16"/>
    </reaction>
</comment>
<evidence type="ECO:0000256" key="5">
    <source>
        <dbReference type="ARBA" id="ARBA00023211"/>
    </source>
</evidence>
<dbReference type="GO" id="GO:0046872">
    <property type="term" value="F:metal ion binding"/>
    <property type="evidence" value="ECO:0007669"/>
    <property type="project" value="UniProtKB-KW"/>
</dbReference>
<dbReference type="GO" id="GO:0004722">
    <property type="term" value="F:protein serine/threonine phosphatase activity"/>
    <property type="evidence" value="ECO:0007669"/>
    <property type="project" value="UniProtKB-EC"/>
</dbReference>
<protein>
    <recommendedName>
        <fullName evidence="8">Serine/threonine-protein phosphatase</fullName>
        <ecNumber evidence="8">3.1.3.16</ecNumber>
    </recommendedName>
</protein>
<keyword evidence="4" id="KW-0904">Protein phosphatase</keyword>
<comment type="catalytic activity">
    <reaction evidence="7 8">
        <text>O-phospho-L-threonyl-[protein] + H2O = L-threonyl-[protein] + phosphate</text>
        <dbReference type="Rhea" id="RHEA:47004"/>
        <dbReference type="Rhea" id="RHEA-COMP:11060"/>
        <dbReference type="Rhea" id="RHEA-COMP:11605"/>
        <dbReference type="ChEBI" id="CHEBI:15377"/>
        <dbReference type="ChEBI" id="CHEBI:30013"/>
        <dbReference type="ChEBI" id="CHEBI:43474"/>
        <dbReference type="ChEBI" id="CHEBI:61977"/>
        <dbReference type="EC" id="3.1.3.16"/>
    </reaction>
</comment>
<dbReference type="FunFam" id="3.60.21.10:FF:000026">
    <property type="entry name" value="Serine/threonine-protein phosphatase"/>
    <property type="match status" value="1"/>
</dbReference>
<dbReference type="PROSITE" id="PS00125">
    <property type="entry name" value="SER_THR_PHOSPHATASE"/>
    <property type="match status" value="1"/>
</dbReference>
<dbReference type="SMART" id="SM00156">
    <property type="entry name" value="PP2Ac"/>
    <property type="match status" value="1"/>
</dbReference>
<keyword evidence="2" id="KW-0479">Metal-binding</keyword>
<dbReference type="EMBL" id="HBHJ01010662">
    <property type="protein sequence ID" value="CAD9677856.1"/>
    <property type="molecule type" value="Transcribed_RNA"/>
</dbReference>
<accession>A0A7S2WB60</accession>
<dbReference type="GO" id="GO:0005634">
    <property type="term" value="C:nucleus"/>
    <property type="evidence" value="ECO:0007669"/>
    <property type="project" value="TreeGrafter"/>
</dbReference>
<evidence type="ECO:0000256" key="9">
    <source>
        <dbReference type="SAM" id="MobiDB-lite"/>
    </source>
</evidence>
<reference evidence="11" key="1">
    <citation type="submission" date="2021-01" db="EMBL/GenBank/DDBJ databases">
        <authorList>
            <person name="Corre E."/>
            <person name="Pelletier E."/>
            <person name="Niang G."/>
            <person name="Scheremetjew M."/>
            <person name="Finn R."/>
            <person name="Kale V."/>
            <person name="Holt S."/>
            <person name="Cochrane G."/>
            <person name="Meng A."/>
            <person name="Brown T."/>
            <person name="Cohen L."/>
        </authorList>
    </citation>
    <scope>NUCLEOTIDE SEQUENCE</scope>
    <source>
        <strain evidence="11">CCMP1243</strain>
    </source>
</reference>
<dbReference type="InterPro" id="IPR029052">
    <property type="entry name" value="Metallo-depent_PP-like"/>
</dbReference>
<dbReference type="EC" id="3.1.3.16" evidence="8"/>
<evidence type="ECO:0000256" key="2">
    <source>
        <dbReference type="ARBA" id="ARBA00022723"/>
    </source>
</evidence>
<dbReference type="Pfam" id="PF00149">
    <property type="entry name" value="Metallophos"/>
    <property type="match status" value="1"/>
</dbReference>
<evidence type="ECO:0000256" key="1">
    <source>
        <dbReference type="ARBA" id="ARBA00001936"/>
    </source>
</evidence>
<proteinExistence type="inferred from homology"/>
<feature type="compositionally biased region" description="Acidic residues" evidence="9">
    <location>
        <begin position="1"/>
        <end position="14"/>
    </location>
</feature>
<gene>
    <name evidence="11" type="ORF">RMAR1173_LOCUS6952</name>
</gene>
<feature type="domain" description="Serine/threonine specific protein phosphatases" evidence="10">
    <location>
        <begin position="357"/>
        <end position="362"/>
    </location>
</feature>
<evidence type="ECO:0000256" key="8">
    <source>
        <dbReference type="RuleBase" id="RU004273"/>
    </source>
</evidence>
<feature type="compositionally biased region" description="Pro residues" evidence="9">
    <location>
        <begin position="74"/>
        <end position="89"/>
    </location>
</feature>
<name>A0A7S2WB60_9STRA</name>
<dbReference type="AlphaFoldDB" id="A0A7S2WB60"/>
<dbReference type="Gene3D" id="3.60.21.10">
    <property type="match status" value="1"/>
</dbReference>
<feature type="region of interest" description="Disordered" evidence="9">
    <location>
        <begin position="214"/>
        <end position="235"/>
    </location>
</feature>
<dbReference type="InterPro" id="IPR050341">
    <property type="entry name" value="PP1_catalytic_subunit"/>
</dbReference>
<feature type="compositionally biased region" description="Basic and acidic residues" evidence="9">
    <location>
        <begin position="15"/>
        <end position="33"/>
    </location>
</feature>
<sequence length="540" mass="58073">MPVGEEEEEEEEEFQDARGSDPEAYKGDLETKESTMPGMDDLVGKHGSGLAPLPPLVTTLDGLSSDGRSAHIGPPLPPTPDMLLSPPPLGARHMPGGGSNLQEEELEPGRGALEGDLDAEATAPPSWETDSPAAAHGEGAGTASAVPDDREAEAAAAAAADALGLSAEGAGPTNGLAAGTGDGAAGTAVSPSGGVVRAMRKSVAKTTGMRHFFSKSKDDMSSPAGQGGRRLRRSTSSAEFSLDAVVEELLETGKSGRPTRRSGFILNPGQLVSLANQARDVFLSQPPFIEVNSPIKICGDLHGQFFDLMRIFETAGFPPDQKFLFLGDYVDRTQNGLEVMALLLCYKIKHPDRIFLLRGNHECAAVTRQYGFFDECKRRANIKTWKAFVNMFDCMPVAALVDEKVLCMHGGLSPSLSSLDQIRKLKRPMDIPDEGLVCDLLWSDPEPRVNGWSENFRGVSFVFGNDVINSFLDKFEIDLICRAHQVVEDGYQFFANRALVTLFSAPNYCGQFDNAGAVMVINEERVCSFHVIPAAAYRRP</sequence>
<dbReference type="PANTHER" id="PTHR11668">
    <property type="entry name" value="SERINE/THREONINE PROTEIN PHOSPHATASE"/>
    <property type="match status" value="1"/>
</dbReference>
<evidence type="ECO:0000256" key="7">
    <source>
        <dbReference type="ARBA" id="ARBA00048336"/>
    </source>
</evidence>
<dbReference type="PRINTS" id="PR00114">
    <property type="entry name" value="STPHPHTASE"/>
</dbReference>
<evidence type="ECO:0000256" key="3">
    <source>
        <dbReference type="ARBA" id="ARBA00022801"/>
    </source>
</evidence>
<evidence type="ECO:0000259" key="10">
    <source>
        <dbReference type="PROSITE" id="PS00125"/>
    </source>
</evidence>